<proteinExistence type="predicted"/>
<dbReference type="PANTHER" id="PTHR37162:SF1">
    <property type="entry name" value="BED-TYPE DOMAIN-CONTAINING PROTEIN"/>
    <property type="match status" value="1"/>
</dbReference>
<protein>
    <recommendedName>
        <fullName evidence="1">HAT C-terminal dimerisation domain-containing protein</fullName>
    </recommendedName>
</protein>
<comment type="caution">
    <text evidence="2">The sequence shown here is derived from an EMBL/GenBank/DDBJ whole genome shotgun (WGS) entry which is preliminary data.</text>
</comment>
<gene>
    <name evidence="2" type="ORF">SEV965_LOCUS36399</name>
</gene>
<feature type="domain" description="HAT C-terminal dimerisation" evidence="1">
    <location>
        <begin position="244"/>
        <end position="297"/>
    </location>
</feature>
<name>A0A815TMH0_9BILA</name>
<evidence type="ECO:0000313" key="3">
    <source>
        <dbReference type="Proteomes" id="UP000663889"/>
    </source>
</evidence>
<dbReference type="EMBL" id="CAJNOU010006559">
    <property type="protein sequence ID" value="CAF1507645.1"/>
    <property type="molecule type" value="Genomic_DNA"/>
</dbReference>
<evidence type="ECO:0000259" key="1">
    <source>
        <dbReference type="Pfam" id="PF05699"/>
    </source>
</evidence>
<dbReference type="InterPro" id="IPR008906">
    <property type="entry name" value="HATC_C_dom"/>
</dbReference>
<reference evidence="2" key="1">
    <citation type="submission" date="2021-02" db="EMBL/GenBank/DDBJ databases">
        <authorList>
            <person name="Nowell W R."/>
        </authorList>
    </citation>
    <scope>NUCLEOTIDE SEQUENCE</scope>
</reference>
<organism evidence="2 3">
    <name type="scientific">Rotaria sordida</name>
    <dbReference type="NCBI Taxonomy" id="392033"/>
    <lineage>
        <taxon>Eukaryota</taxon>
        <taxon>Metazoa</taxon>
        <taxon>Spiralia</taxon>
        <taxon>Gnathifera</taxon>
        <taxon>Rotifera</taxon>
        <taxon>Eurotatoria</taxon>
        <taxon>Bdelloidea</taxon>
        <taxon>Philodinida</taxon>
        <taxon>Philodinidae</taxon>
        <taxon>Rotaria</taxon>
    </lineage>
</organism>
<sequence length="334" mass="38151">MKSFSVNHQLITSTIKPNKEGEETAAAEGIIDLIEDADESAANIYENLKAAIKKAGLHLEGLTSIGADNANVNMGNNHSVYSFFHDEIENPIKENCYCHVLHNGVKWGHQLLTGDIEKFLMMAYAHFSRSAKRIDELKSYYEFYEPDFHVQKCIEVRKIQGLNEDNLFNEFTELKLTFEAIKKKEVPLVDQIQFFLSNVAGKEIHNSSTTTIRQTEVDEEVEEEPTKVIRSDQLWAMLLAINATPTPNMKKLISFLYSIPASNAYVEGIFSEMKHLLNDFRNQMTSDSVAAELQIRRNGFLSCTDMHKYLLSQKELLEAISSNHKYSFKKQRVE</sequence>
<accession>A0A815TMH0</accession>
<dbReference type="Proteomes" id="UP000663889">
    <property type="component" value="Unassembled WGS sequence"/>
</dbReference>
<evidence type="ECO:0000313" key="2">
    <source>
        <dbReference type="EMBL" id="CAF1507645.1"/>
    </source>
</evidence>
<dbReference type="Pfam" id="PF05699">
    <property type="entry name" value="Dimer_Tnp_hAT"/>
    <property type="match status" value="1"/>
</dbReference>
<dbReference type="PANTHER" id="PTHR37162">
    <property type="entry name" value="HAT FAMILY DIMERISATION DOMAINCONTAINING PROTEIN-RELATED"/>
    <property type="match status" value="1"/>
</dbReference>
<dbReference type="GO" id="GO:0046983">
    <property type="term" value="F:protein dimerization activity"/>
    <property type="evidence" value="ECO:0007669"/>
    <property type="project" value="InterPro"/>
</dbReference>
<dbReference type="AlphaFoldDB" id="A0A815TMH0"/>